<gene>
    <name evidence="3" type="ORF">AFUS01_LOCUS39073</name>
</gene>
<dbReference type="AlphaFoldDB" id="A0A8J2PGR5"/>
<evidence type="ECO:0000313" key="3">
    <source>
        <dbReference type="EMBL" id="CAG7829198.1"/>
    </source>
</evidence>
<proteinExistence type="predicted"/>
<protein>
    <recommendedName>
        <fullName evidence="2">F-box domain-containing protein</fullName>
    </recommendedName>
</protein>
<feature type="domain" description="F-box" evidence="2">
    <location>
        <begin position="50"/>
        <end position="79"/>
    </location>
</feature>
<feature type="non-terminal residue" evidence="3">
    <location>
        <position position="1"/>
    </location>
</feature>
<reference evidence="3" key="1">
    <citation type="submission" date="2021-06" db="EMBL/GenBank/DDBJ databases">
        <authorList>
            <person name="Hodson N. C."/>
            <person name="Mongue J. A."/>
            <person name="Jaron S. K."/>
        </authorList>
    </citation>
    <scope>NUCLEOTIDE SEQUENCE</scope>
</reference>
<dbReference type="InterPro" id="IPR001810">
    <property type="entry name" value="F-box_dom"/>
</dbReference>
<feature type="region of interest" description="Disordered" evidence="1">
    <location>
        <begin position="1"/>
        <end position="27"/>
    </location>
</feature>
<organism evidence="3 4">
    <name type="scientific">Allacma fusca</name>
    <dbReference type="NCBI Taxonomy" id="39272"/>
    <lineage>
        <taxon>Eukaryota</taxon>
        <taxon>Metazoa</taxon>
        <taxon>Ecdysozoa</taxon>
        <taxon>Arthropoda</taxon>
        <taxon>Hexapoda</taxon>
        <taxon>Collembola</taxon>
        <taxon>Symphypleona</taxon>
        <taxon>Sminthuridae</taxon>
        <taxon>Allacma</taxon>
    </lineage>
</organism>
<evidence type="ECO:0000256" key="1">
    <source>
        <dbReference type="SAM" id="MobiDB-lite"/>
    </source>
</evidence>
<dbReference type="EMBL" id="CAJVCH010550495">
    <property type="protein sequence ID" value="CAG7829198.1"/>
    <property type="molecule type" value="Genomic_DNA"/>
</dbReference>
<dbReference type="Proteomes" id="UP000708208">
    <property type="component" value="Unassembled WGS sequence"/>
</dbReference>
<keyword evidence="4" id="KW-1185">Reference proteome</keyword>
<sequence>MSDPADFDETSSPGKMKHPKICNEDSGQDEITNSARALILAEQVVSIPLILKKILQRLPKRELLNTALVSKHWNFLSREVLRAAKNSLATLN</sequence>
<evidence type="ECO:0000259" key="2">
    <source>
        <dbReference type="Pfam" id="PF00646"/>
    </source>
</evidence>
<name>A0A8J2PGR5_9HEXA</name>
<evidence type="ECO:0000313" key="4">
    <source>
        <dbReference type="Proteomes" id="UP000708208"/>
    </source>
</evidence>
<accession>A0A8J2PGR5</accession>
<dbReference type="Pfam" id="PF00646">
    <property type="entry name" value="F-box"/>
    <property type="match status" value="1"/>
</dbReference>
<comment type="caution">
    <text evidence="3">The sequence shown here is derived from an EMBL/GenBank/DDBJ whole genome shotgun (WGS) entry which is preliminary data.</text>
</comment>